<evidence type="ECO:0000313" key="1">
    <source>
        <dbReference type="EMBL" id="MBI2876921.1"/>
    </source>
</evidence>
<sequence>MQRGIGRGEVLVSLREEVRGAVRELLAEGVEWYVTRVGDAFYILNEWVG</sequence>
<dbReference type="EMBL" id="JACPRF010000260">
    <property type="protein sequence ID" value="MBI2876921.1"/>
    <property type="molecule type" value="Genomic_DNA"/>
</dbReference>
<evidence type="ECO:0000313" key="2">
    <source>
        <dbReference type="Proteomes" id="UP000769766"/>
    </source>
</evidence>
<comment type="caution">
    <text evidence="1">The sequence shown here is derived from an EMBL/GenBank/DDBJ whole genome shotgun (WGS) entry which is preliminary data.</text>
</comment>
<dbReference type="Proteomes" id="UP000769766">
    <property type="component" value="Unassembled WGS sequence"/>
</dbReference>
<gene>
    <name evidence="1" type="ORF">HYY20_08570</name>
</gene>
<proteinExistence type="predicted"/>
<name>A0A932CPT2_UNCTE</name>
<dbReference type="AlphaFoldDB" id="A0A932CPT2"/>
<reference evidence="1" key="1">
    <citation type="submission" date="2020-07" db="EMBL/GenBank/DDBJ databases">
        <title>Huge and variable diversity of episymbiotic CPR bacteria and DPANN archaea in groundwater ecosystems.</title>
        <authorList>
            <person name="He C.Y."/>
            <person name="Keren R."/>
            <person name="Whittaker M."/>
            <person name="Farag I.F."/>
            <person name="Doudna J."/>
            <person name="Cate J.H.D."/>
            <person name="Banfield J.F."/>
        </authorList>
    </citation>
    <scope>NUCLEOTIDE SEQUENCE</scope>
    <source>
        <strain evidence="1">NC_groundwater_672_Ag_B-0.1um_62_36</strain>
    </source>
</reference>
<organism evidence="1 2">
    <name type="scientific">Tectimicrobiota bacterium</name>
    <dbReference type="NCBI Taxonomy" id="2528274"/>
    <lineage>
        <taxon>Bacteria</taxon>
        <taxon>Pseudomonadati</taxon>
        <taxon>Nitrospinota/Tectimicrobiota group</taxon>
        <taxon>Candidatus Tectimicrobiota</taxon>
    </lineage>
</organism>
<accession>A0A932CPT2</accession>
<protein>
    <submittedName>
        <fullName evidence="1">Uncharacterized protein</fullName>
    </submittedName>
</protein>